<dbReference type="InterPro" id="IPR058912">
    <property type="entry name" value="HTH_animal"/>
</dbReference>
<dbReference type="PANTHER" id="PTHR21301">
    <property type="entry name" value="REVERSE TRANSCRIPTASE"/>
    <property type="match status" value="1"/>
</dbReference>
<evidence type="ECO:0000313" key="5">
    <source>
        <dbReference type="EMBL" id="CAF4390406.1"/>
    </source>
</evidence>
<dbReference type="PANTHER" id="PTHR21301:SF10">
    <property type="entry name" value="REVERSE TRANSCRIPTASE DOMAIN-CONTAINING PROTEIN"/>
    <property type="match status" value="1"/>
</dbReference>
<organism evidence="2 8">
    <name type="scientific">Rotaria magnacalcarata</name>
    <dbReference type="NCBI Taxonomy" id="392030"/>
    <lineage>
        <taxon>Eukaryota</taxon>
        <taxon>Metazoa</taxon>
        <taxon>Spiralia</taxon>
        <taxon>Gnathifera</taxon>
        <taxon>Rotifera</taxon>
        <taxon>Eurotatoria</taxon>
        <taxon>Bdelloidea</taxon>
        <taxon>Philodinida</taxon>
        <taxon>Philodinidae</taxon>
        <taxon>Rotaria</taxon>
    </lineage>
</organism>
<dbReference type="Pfam" id="PF26215">
    <property type="entry name" value="HTH_animal"/>
    <property type="match status" value="1"/>
</dbReference>
<feature type="domain" description="Reverse transcriptase" evidence="1">
    <location>
        <begin position="236"/>
        <end position="485"/>
    </location>
</feature>
<evidence type="ECO:0000313" key="2">
    <source>
        <dbReference type="EMBL" id="CAF1527314.1"/>
    </source>
</evidence>
<accession>A0A815V8B4</accession>
<dbReference type="Proteomes" id="UP000663834">
    <property type="component" value="Unassembled WGS sequence"/>
</dbReference>
<dbReference type="EMBL" id="CAJOBI010061821">
    <property type="protein sequence ID" value="CAF4418775.1"/>
    <property type="molecule type" value="Genomic_DNA"/>
</dbReference>
<dbReference type="EMBL" id="CAJOBH010053571">
    <property type="protein sequence ID" value="CAF4390406.1"/>
    <property type="molecule type" value="Genomic_DNA"/>
</dbReference>
<dbReference type="Proteomes" id="UP000676336">
    <property type="component" value="Unassembled WGS sequence"/>
</dbReference>
<reference evidence="2" key="1">
    <citation type="submission" date="2021-02" db="EMBL/GenBank/DDBJ databases">
        <authorList>
            <person name="Nowell W R."/>
        </authorList>
    </citation>
    <scope>NUCLEOTIDE SEQUENCE</scope>
</reference>
<dbReference type="Proteomes" id="UP000663824">
    <property type="component" value="Unassembled WGS sequence"/>
</dbReference>
<dbReference type="OrthoDB" id="6782675at2759"/>
<dbReference type="Proteomes" id="UP000663855">
    <property type="component" value="Unassembled WGS sequence"/>
</dbReference>
<dbReference type="EMBL" id="CAJNOV010015981">
    <property type="protein sequence ID" value="CAF1582174.1"/>
    <property type="molecule type" value="Genomic_DNA"/>
</dbReference>
<dbReference type="InterPro" id="IPR000477">
    <property type="entry name" value="RT_dom"/>
</dbReference>
<protein>
    <recommendedName>
        <fullName evidence="1">Reverse transcriptase domain-containing protein</fullName>
    </recommendedName>
</protein>
<dbReference type="CDD" id="cd00304">
    <property type="entry name" value="RT_like"/>
    <property type="match status" value="1"/>
</dbReference>
<dbReference type="EMBL" id="CAJNOW010007997">
    <property type="protein sequence ID" value="CAF1527314.1"/>
    <property type="molecule type" value="Genomic_DNA"/>
</dbReference>
<dbReference type="Proteomes" id="UP000681720">
    <property type="component" value="Unassembled WGS sequence"/>
</dbReference>
<evidence type="ECO:0000313" key="8">
    <source>
        <dbReference type="Proteomes" id="UP000663834"/>
    </source>
</evidence>
<evidence type="ECO:0000313" key="6">
    <source>
        <dbReference type="EMBL" id="CAF4407142.1"/>
    </source>
</evidence>
<dbReference type="EMBL" id="CAJOBJ010058389">
    <property type="protein sequence ID" value="CAF4407142.1"/>
    <property type="molecule type" value="Genomic_DNA"/>
</dbReference>
<dbReference type="AlphaFoldDB" id="A0A815V8B4"/>
<sequence>MTLLELIRKIINPLELQLLNKHLNQLKEKEKLKIKNIHKKKIEKLSNGDIKLDTIDPKKVVYNISSRILTDDEESILSKGLQFCIETKIKDSIEFKTDIELMAFNLLKQLHKPGATSLNISLAECIHNAANLCLKMNKNKRIININKNELIGLKNLMKDKSIVIMKADKGASCVIMDKVVYKLKVTELLSTGGSFVKMPEKDEKGKSNTIDNIVKKMENSLNYKLNELKKNKKLSQDDYDFIKCTGSRCSVLFCNPKVHKKDTPLRPIISTTNSYNYKLAKYLTTLVENARSKPKSYVKDSFSFAKIMQQQKPKKDDIMISLDVESLFSNIPVREAIEIAIKTIMDKKKADNNYTKLAAKDLRCLFELAVTKTPFRFYEQLYMQIDGVSMGSPLAPALADLFMTHVEEKLEQYEHKNKIKMYLRYVDDTFIIFNGKETDVKILTKFVNDIHPKLKFTCENEKNFELPFLDVKVLKQRNKYETTIYRKETNTGQLLHWQSCQAKKYKISLIKTLIYRALNICSSKSLLN</sequence>
<comment type="caution">
    <text evidence="2">The sequence shown here is derived from an EMBL/GenBank/DDBJ whole genome shotgun (WGS) entry which is preliminary data.</text>
</comment>
<dbReference type="Proteomes" id="UP000681967">
    <property type="component" value="Unassembled WGS sequence"/>
</dbReference>
<name>A0A815V8B4_9BILA</name>
<evidence type="ECO:0000313" key="3">
    <source>
        <dbReference type="EMBL" id="CAF1582174.1"/>
    </source>
</evidence>
<gene>
    <name evidence="5" type="ORF">BYL167_LOCUS31121</name>
    <name evidence="3" type="ORF">CJN711_LOCUS33087</name>
    <name evidence="6" type="ORF">GIL414_LOCUS30436</name>
    <name evidence="2" type="ORF">KQP761_LOCUS16068</name>
    <name evidence="4" type="ORF">MBJ925_LOCUS14771</name>
    <name evidence="7" type="ORF">SMN809_LOCUS31246</name>
</gene>
<dbReference type="EMBL" id="CAJNRE010006930">
    <property type="protein sequence ID" value="CAF2060264.1"/>
    <property type="molecule type" value="Genomic_DNA"/>
</dbReference>
<dbReference type="Pfam" id="PF00078">
    <property type="entry name" value="RVT_1"/>
    <property type="match status" value="1"/>
</dbReference>
<evidence type="ECO:0000259" key="1">
    <source>
        <dbReference type="PROSITE" id="PS50878"/>
    </source>
</evidence>
<evidence type="ECO:0000313" key="4">
    <source>
        <dbReference type="EMBL" id="CAF2060264.1"/>
    </source>
</evidence>
<evidence type="ECO:0000313" key="7">
    <source>
        <dbReference type="EMBL" id="CAF4418775.1"/>
    </source>
</evidence>
<proteinExistence type="predicted"/>
<dbReference type="PROSITE" id="PS50878">
    <property type="entry name" value="RT_POL"/>
    <property type="match status" value="1"/>
</dbReference>